<dbReference type="HOGENOM" id="CLU_2786719_0_0_11"/>
<dbReference type="EMBL" id="ABXJ01000135">
    <property type="protein sequence ID" value="EEA89501.1"/>
    <property type="molecule type" value="Genomic_DNA"/>
</dbReference>
<organism evidence="1 2">
    <name type="scientific">Collinsella stercoris DSM 13279</name>
    <dbReference type="NCBI Taxonomy" id="445975"/>
    <lineage>
        <taxon>Bacteria</taxon>
        <taxon>Bacillati</taxon>
        <taxon>Actinomycetota</taxon>
        <taxon>Coriobacteriia</taxon>
        <taxon>Coriobacteriales</taxon>
        <taxon>Coriobacteriaceae</taxon>
        <taxon>Collinsella</taxon>
    </lineage>
</organism>
<name>B6GE01_9ACTN</name>
<evidence type="ECO:0000313" key="1">
    <source>
        <dbReference type="EMBL" id="EEA89501.1"/>
    </source>
</evidence>
<dbReference type="Proteomes" id="UP000003560">
    <property type="component" value="Unassembled WGS sequence"/>
</dbReference>
<dbReference type="AlphaFoldDB" id="B6GE01"/>
<keyword evidence="2" id="KW-1185">Reference proteome</keyword>
<evidence type="ECO:0000313" key="2">
    <source>
        <dbReference type="Proteomes" id="UP000003560"/>
    </source>
</evidence>
<reference evidence="1 2" key="2">
    <citation type="submission" date="2008-10" db="EMBL/GenBank/DDBJ databases">
        <authorList>
            <person name="Fulton L."/>
            <person name="Clifton S."/>
            <person name="Fulton B."/>
            <person name="Xu J."/>
            <person name="Minx P."/>
            <person name="Pepin K.H."/>
            <person name="Johnson M."/>
            <person name="Thiruvilangam P."/>
            <person name="Bhonagiri V."/>
            <person name="Nash W.E."/>
            <person name="Mardis E.R."/>
            <person name="Wilson R.K."/>
        </authorList>
    </citation>
    <scope>NUCLEOTIDE SEQUENCE [LARGE SCALE GENOMIC DNA]</scope>
    <source>
        <strain evidence="1 2">DSM 13279</strain>
    </source>
</reference>
<sequence>MATRSRFACRRLADGAQTYAELARLDLLRNKSRVVFCDNQVVLLMAAVASLTQERPQQRSIARRRNDS</sequence>
<gene>
    <name evidence="1" type="ORF">COLSTE_02337</name>
</gene>
<comment type="caution">
    <text evidence="1">The sequence shown here is derived from an EMBL/GenBank/DDBJ whole genome shotgun (WGS) entry which is preliminary data.</text>
</comment>
<proteinExistence type="predicted"/>
<accession>B6GE01</accession>
<dbReference type="STRING" id="445975.COLSTE_02337"/>
<reference evidence="1 2" key="1">
    <citation type="submission" date="2008-10" db="EMBL/GenBank/DDBJ databases">
        <title>Draft genome sequence of Collinsella stercoris (DSM 13279).</title>
        <authorList>
            <person name="Sudarsanam P."/>
            <person name="Ley R."/>
            <person name="Guruge J."/>
            <person name="Turnbaugh P.J."/>
            <person name="Mahowald M."/>
            <person name="Liep D."/>
            <person name="Gordon J."/>
        </authorList>
    </citation>
    <scope>NUCLEOTIDE SEQUENCE [LARGE SCALE GENOMIC DNA]</scope>
    <source>
        <strain evidence="1 2">DSM 13279</strain>
    </source>
</reference>
<protein>
    <submittedName>
        <fullName evidence="1">Uncharacterized protein</fullName>
    </submittedName>
</protein>